<feature type="compositionally biased region" description="Low complexity" evidence="13">
    <location>
        <begin position="73"/>
        <end position="88"/>
    </location>
</feature>
<dbReference type="AlphaFoldDB" id="A0A9D4SQS6"/>
<keyword evidence="7" id="KW-0862">Zinc</keyword>
<dbReference type="InterPro" id="IPR019787">
    <property type="entry name" value="Znf_PHD-finger"/>
</dbReference>
<dbReference type="EMBL" id="JABSTV010001253">
    <property type="protein sequence ID" value="KAH7943149.1"/>
    <property type="molecule type" value="Genomic_DNA"/>
</dbReference>
<dbReference type="CDD" id="cd15529">
    <property type="entry name" value="PHD2_PHF10"/>
    <property type="match status" value="1"/>
</dbReference>
<keyword evidence="8" id="KW-0524">Neurogenesis</keyword>
<feature type="domain" description="PHD-type" evidence="14">
    <location>
        <begin position="520"/>
        <end position="568"/>
    </location>
</feature>
<dbReference type="InterPro" id="IPR013083">
    <property type="entry name" value="Znf_RING/FYVE/PHD"/>
</dbReference>
<dbReference type="Pfam" id="PF00628">
    <property type="entry name" value="PHD"/>
    <property type="match status" value="2"/>
</dbReference>
<keyword evidence="5" id="KW-0677">Repeat</keyword>
<dbReference type="InterPro" id="IPR038045">
    <property type="entry name" value="PHF10_PHD_finger_1"/>
</dbReference>
<dbReference type="SUPFAM" id="SSF57903">
    <property type="entry name" value="FYVE/PHD zinc finger"/>
    <property type="match status" value="2"/>
</dbReference>
<keyword evidence="10" id="KW-0804">Transcription</keyword>
<feature type="compositionally biased region" description="Low complexity" evidence="13">
    <location>
        <begin position="28"/>
        <end position="41"/>
    </location>
</feature>
<evidence type="ECO:0000256" key="9">
    <source>
        <dbReference type="ARBA" id="ARBA00023015"/>
    </source>
</evidence>
<dbReference type="GO" id="GO:0071564">
    <property type="term" value="C:npBAF complex"/>
    <property type="evidence" value="ECO:0007669"/>
    <property type="project" value="InterPro"/>
</dbReference>
<protein>
    <recommendedName>
        <fullName evidence="3">PHD finger protein 10</fullName>
    </recommendedName>
</protein>
<dbReference type="OMA" id="EKHREYA"/>
<evidence type="ECO:0000256" key="10">
    <source>
        <dbReference type="ARBA" id="ARBA00023163"/>
    </source>
</evidence>
<dbReference type="CDD" id="cd15528">
    <property type="entry name" value="PHD1_PHF10"/>
    <property type="match status" value="1"/>
</dbReference>
<comment type="similarity">
    <text evidence="2">Belongs to the SAYP family.</text>
</comment>
<keyword evidence="4" id="KW-0479">Metal-binding</keyword>
<evidence type="ECO:0000256" key="4">
    <source>
        <dbReference type="ARBA" id="ARBA00022723"/>
    </source>
</evidence>
<feature type="compositionally biased region" description="Low complexity" evidence="13">
    <location>
        <begin position="50"/>
        <end position="64"/>
    </location>
</feature>
<comment type="subcellular location">
    <subcellularLocation>
        <location evidence="1">Nucleus</location>
    </subcellularLocation>
</comment>
<evidence type="ECO:0000256" key="12">
    <source>
        <dbReference type="PROSITE-ProRule" id="PRU00146"/>
    </source>
</evidence>
<dbReference type="Gene3D" id="3.30.40.10">
    <property type="entry name" value="Zinc/RING finger domain, C3HC4 (zinc finger)"/>
    <property type="match status" value="1"/>
</dbReference>
<evidence type="ECO:0000256" key="2">
    <source>
        <dbReference type="ARBA" id="ARBA00006097"/>
    </source>
</evidence>
<dbReference type="Proteomes" id="UP000821837">
    <property type="component" value="Unassembled WGS sequence"/>
</dbReference>
<evidence type="ECO:0000313" key="16">
    <source>
        <dbReference type="Proteomes" id="UP000821837"/>
    </source>
</evidence>
<gene>
    <name evidence="15" type="ORF">HPB52_005840</name>
</gene>
<proteinExistence type="inferred from homology"/>
<keyword evidence="16" id="KW-1185">Reference proteome</keyword>
<dbReference type="GO" id="GO:0008270">
    <property type="term" value="F:zinc ion binding"/>
    <property type="evidence" value="ECO:0007669"/>
    <property type="project" value="UniProtKB-KW"/>
</dbReference>
<comment type="caution">
    <text evidence="15">The sequence shown here is derived from an EMBL/GenBank/DDBJ whole genome shotgun (WGS) entry which is preliminary data.</text>
</comment>
<evidence type="ECO:0000256" key="1">
    <source>
        <dbReference type="ARBA" id="ARBA00004123"/>
    </source>
</evidence>
<dbReference type="PROSITE" id="PS50016">
    <property type="entry name" value="ZF_PHD_2"/>
    <property type="match status" value="2"/>
</dbReference>
<dbReference type="OrthoDB" id="1903104at2759"/>
<keyword evidence="9" id="KW-0805">Transcription regulation</keyword>
<evidence type="ECO:0000256" key="6">
    <source>
        <dbReference type="ARBA" id="ARBA00022771"/>
    </source>
</evidence>
<dbReference type="SMART" id="SM00249">
    <property type="entry name" value="PHD"/>
    <property type="match status" value="2"/>
</dbReference>
<evidence type="ECO:0000313" key="15">
    <source>
        <dbReference type="EMBL" id="KAH7943149.1"/>
    </source>
</evidence>
<sequence length="616" mass="67277">MSADGSEAWPTPSFDSQETPAAGDADSRGSNGNTTSSGAGTFLQPHAPKLSLTTTSSAVSESTAPPLPEKLSDAGAADAGRPGATADGVAVFEEDTRSSWNLEPPSGAATPAGATAPKEDEEAAMEEREPSSSCGAGEGGGEEAPSAKSAEASDSSGENRERTPVVSFAPTVVDCDSQNSGSSVKSGGRKRFSDDEVTSEAPTTITADKLFEYHWPQDCGDAYMLQEQVCEFLNVKSFKRKHPDLVRRQVEFDEKEFLKEHGVVTMTMCDLGLTALRADDVVDLFMRDYPEKYQEYVNYIRERDKQNTVEKHRGYSAVSIEKCKMADFVRKAVASTAEYNKHLNEERREERRSCFDLQTFTIQYPLKKIQKVEVMPANRRRYPVALIPGQYQDHYRVYTPQELKYLPINTVLYGPPQEIGSVYTHPGSDGSQSESEDSSGSDSGSCSSSSGGSSPASDMDTSTATGPSFCKVCANADVSKEGEELISCSECGKVGHVTCLDILPEMAAAIKSYRWQCMDCKMCNVCMATDNEDKMMFCDRCDRGYHSFCVGMKSVPAGRWICRLCGRCATCNTNTPGPEGPRVQWHHEYGKGPSPVDHKRSVTIYCQSCYRQRKGR</sequence>
<dbReference type="VEuPathDB" id="VectorBase:RSAN_028666"/>
<feature type="region of interest" description="Disordered" evidence="13">
    <location>
        <begin position="419"/>
        <end position="460"/>
    </location>
</feature>
<dbReference type="GO" id="GO:0007399">
    <property type="term" value="P:nervous system development"/>
    <property type="evidence" value="ECO:0007669"/>
    <property type="project" value="UniProtKB-KW"/>
</dbReference>
<feature type="compositionally biased region" description="Low complexity" evidence="13">
    <location>
        <begin position="440"/>
        <end position="454"/>
    </location>
</feature>
<feature type="compositionally biased region" description="Low complexity" evidence="13">
    <location>
        <begin position="143"/>
        <end position="156"/>
    </location>
</feature>
<dbReference type="PANTHER" id="PTHR45888">
    <property type="entry name" value="HL01030P-RELATED"/>
    <property type="match status" value="1"/>
</dbReference>
<feature type="region of interest" description="Disordered" evidence="13">
    <location>
        <begin position="1"/>
        <end position="199"/>
    </location>
</feature>
<evidence type="ECO:0000256" key="3">
    <source>
        <dbReference type="ARBA" id="ARBA00016995"/>
    </source>
</evidence>
<keyword evidence="6 12" id="KW-0863">Zinc-finger</keyword>
<dbReference type="PANTHER" id="PTHR45888:SF4">
    <property type="entry name" value="PHD FINGER PROTEIN 10"/>
    <property type="match status" value="1"/>
</dbReference>
<name>A0A9D4SQS6_RHISA</name>
<evidence type="ECO:0000256" key="8">
    <source>
        <dbReference type="ARBA" id="ARBA00022902"/>
    </source>
</evidence>
<evidence type="ECO:0000256" key="13">
    <source>
        <dbReference type="SAM" id="MobiDB-lite"/>
    </source>
</evidence>
<evidence type="ECO:0000256" key="7">
    <source>
        <dbReference type="ARBA" id="ARBA00022833"/>
    </source>
</evidence>
<evidence type="ECO:0000256" key="5">
    <source>
        <dbReference type="ARBA" id="ARBA00022737"/>
    </source>
</evidence>
<feature type="domain" description="PHD-type" evidence="14">
    <location>
        <begin position="467"/>
        <end position="523"/>
    </location>
</feature>
<accession>A0A9D4SQS6</accession>
<evidence type="ECO:0000259" key="14">
    <source>
        <dbReference type="PROSITE" id="PS50016"/>
    </source>
</evidence>
<evidence type="ECO:0000256" key="11">
    <source>
        <dbReference type="ARBA" id="ARBA00023242"/>
    </source>
</evidence>
<dbReference type="CDD" id="cd21085">
    <property type="entry name" value="WH_NTD_PHF10"/>
    <property type="match status" value="1"/>
</dbReference>
<reference evidence="15" key="2">
    <citation type="submission" date="2021-09" db="EMBL/GenBank/DDBJ databases">
        <authorList>
            <person name="Jia N."/>
            <person name="Wang J."/>
            <person name="Shi W."/>
            <person name="Du L."/>
            <person name="Sun Y."/>
            <person name="Zhan W."/>
            <person name="Jiang J."/>
            <person name="Wang Q."/>
            <person name="Zhang B."/>
            <person name="Ji P."/>
            <person name="Sakyi L.B."/>
            <person name="Cui X."/>
            <person name="Yuan T."/>
            <person name="Jiang B."/>
            <person name="Yang W."/>
            <person name="Lam T.T.-Y."/>
            <person name="Chang Q."/>
            <person name="Ding S."/>
            <person name="Wang X."/>
            <person name="Zhu J."/>
            <person name="Ruan X."/>
            <person name="Zhao L."/>
            <person name="Wei J."/>
            <person name="Que T."/>
            <person name="Du C."/>
            <person name="Cheng J."/>
            <person name="Dai P."/>
            <person name="Han X."/>
            <person name="Huang E."/>
            <person name="Gao Y."/>
            <person name="Liu J."/>
            <person name="Shao H."/>
            <person name="Ye R."/>
            <person name="Li L."/>
            <person name="Wei W."/>
            <person name="Wang X."/>
            <person name="Wang C."/>
            <person name="Huo Q."/>
            <person name="Li W."/>
            <person name="Guo W."/>
            <person name="Chen H."/>
            <person name="Chen S."/>
            <person name="Zhou L."/>
            <person name="Zhou L."/>
            <person name="Ni X."/>
            <person name="Tian J."/>
            <person name="Zhou Y."/>
            <person name="Sheng Y."/>
            <person name="Liu T."/>
            <person name="Pan Y."/>
            <person name="Xia L."/>
            <person name="Li J."/>
            <person name="Zhao F."/>
            <person name="Cao W."/>
        </authorList>
    </citation>
    <scope>NUCLEOTIDE SEQUENCE</scope>
    <source>
        <strain evidence="15">Rsan-2018</strain>
        <tissue evidence="15">Larvae</tissue>
    </source>
</reference>
<organism evidence="15 16">
    <name type="scientific">Rhipicephalus sanguineus</name>
    <name type="common">Brown dog tick</name>
    <name type="synonym">Ixodes sanguineus</name>
    <dbReference type="NCBI Taxonomy" id="34632"/>
    <lineage>
        <taxon>Eukaryota</taxon>
        <taxon>Metazoa</taxon>
        <taxon>Ecdysozoa</taxon>
        <taxon>Arthropoda</taxon>
        <taxon>Chelicerata</taxon>
        <taxon>Arachnida</taxon>
        <taxon>Acari</taxon>
        <taxon>Parasitiformes</taxon>
        <taxon>Ixodida</taxon>
        <taxon>Ixodoidea</taxon>
        <taxon>Ixodidae</taxon>
        <taxon>Rhipicephalinae</taxon>
        <taxon>Rhipicephalus</taxon>
        <taxon>Rhipicephalus</taxon>
    </lineage>
</organism>
<feature type="compositionally biased region" description="Low complexity" evidence="13">
    <location>
        <begin position="107"/>
        <end position="116"/>
    </location>
</feature>
<dbReference type="InterPro" id="IPR001965">
    <property type="entry name" value="Znf_PHD"/>
</dbReference>
<reference evidence="15" key="1">
    <citation type="journal article" date="2020" name="Cell">
        <title>Large-Scale Comparative Analyses of Tick Genomes Elucidate Their Genetic Diversity and Vector Capacities.</title>
        <authorList>
            <consortium name="Tick Genome and Microbiome Consortium (TIGMIC)"/>
            <person name="Jia N."/>
            <person name="Wang J."/>
            <person name="Shi W."/>
            <person name="Du L."/>
            <person name="Sun Y."/>
            <person name="Zhan W."/>
            <person name="Jiang J.F."/>
            <person name="Wang Q."/>
            <person name="Zhang B."/>
            <person name="Ji P."/>
            <person name="Bell-Sakyi L."/>
            <person name="Cui X.M."/>
            <person name="Yuan T.T."/>
            <person name="Jiang B.G."/>
            <person name="Yang W.F."/>
            <person name="Lam T.T."/>
            <person name="Chang Q.C."/>
            <person name="Ding S.J."/>
            <person name="Wang X.J."/>
            <person name="Zhu J.G."/>
            <person name="Ruan X.D."/>
            <person name="Zhao L."/>
            <person name="Wei J.T."/>
            <person name="Ye R.Z."/>
            <person name="Que T.C."/>
            <person name="Du C.H."/>
            <person name="Zhou Y.H."/>
            <person name="Cheng J.X."/>
            <person name="Dai P.F."/>
            <person name="Guo W.B."/>
            <person name="Han X.H."/>
            <person name="Huang E.J."/>
            <person name="Li L.F."/>
            <person name="Wei W."/>
            <person name="Gao Y.C."/>
            <person name="Liu J.Z."/>
            <person name="Shao H.Z."/>
            <person name="Wang X."/>
            <person name="Wang C.C."/>
            <person name="Yang T.C."/>
            <person name="Huo Q.B."/>
            <person name="Li W."/>
            <person name="Chen H.Y."/>
            <person name="Chen S.E."/>
            <person name="Zhou L.G."/>
            <person name="Ni X.B."/>
            <person name="Tian J.H."/>
            <person name="Sheng Y."/>
            <person name="Liu T."/>
            <person name="Pan Y.S."/>
            <person name="Xia L.Y."/>
            <person name="Li J."/>
            <person name="Zhao F."/>
            <person name="Cao W.C."/>
        </authorList>
    </citation>
    <scope>NUCLEOTIDE SEQUENCE</scope>
    <source>
        <strain evidence="15">Rsan-2018</strain>
    </source>
</reference>
<dbReference type="InterPro" id="IPR011011">
    <property type="entry name" value="Znf_FYVE_PHD"/>
</dbReference>
<keyword evidence="11" id="KW-0539">Nucleus</keyword>